<sequence length="146" mass="16087">MQVDFYHVGAGGVEAVLPRIAERVLDGGGRLLVVAEDEALAARLDERLWDWSPESFLAHGRAGQGDEARQPILIAEACEPANGARAVALADGVWRDAALAFDRAFLLFGDDRLEASRAAWRTLAAQDSVERRFWKQDERGRWTQAG</sequence>
<dbReference type="AlphaFoldDB" id="A0A1I6L5A9"/>
<dbReference type="SUPFAM" id="SSF102400">
    <property type="entry name" value="DNA polymerase III chi subunit"/>
    <property type="match status" value="1"/>
</dbReference>
<name>A0A1I6L5A9_9SPHN</name>
<evidence type="ECO:0000313" key="2">
    <source>
        <dbReference type="Proteomes" id="UP000198824"/>
    </source>
</evidence>
<proteinExistence type="predicted"/>
<dbReference type="Pfam" id="PF04364">
    <property type="entry name" value="DNA_pol3_chi"/>
    <property type="match status" value="1"/>
</dbReference>
<dbReference type="GO" id="GO:0003887">
    <property type="term" value="F:DNA-directed DNA polymerase activity"/>
    <property type="evidence" value="ECO:0007669"/>
    <property type="project" value="InterPro"/>
</dbReference>
<dbReference type="STRING" id="1166337.SAMN05192580_2311"/>
<organism evidence="1 2">
    <name type="scientific">Sphingomonas jatrophae</name>
    <dbReference type="NCBI Taxonomy" id="1166337"/>
    <lineage>
        <taxon>Bacteria</taxon>
        <taxon>Pseudomonadati</taxon>
        <taxon>Pseudomonadota</taxon>
        <taxon>Alphaproteobacteria</taxon>
        <taxon>Sphingomonadales</taxon>
        <taxon>Sphingomonadaceae</taxon>
        <taxon>Sphingomonas</taxon>
    </lineage>
</organism>
<dbReference type="InterPro" id="IPR007459">
    <property type="entry name" value="DNA_pol3_chi"/>
</dbReference>
<dbReference type="InterPro" id="IPR036768">
    <property type="entry name" value="PolIII_chi_sf"/>
</dbReference>
<gene>
    <name evidence="1" type="ORF">SAMN05192580_2311</name>
</gene>
<dbReference type="GO" id="GO:0032298">
    <property type="term" value="P:positive regulation of DNA-templated DNA replication initiation"/>
    <property type="evidence" value="ECO:0007669"/>
    <property type="project" value="TreeGrafter"/>
</dbReference>
<dbReference type="RefSeq" id="WP_093314690.1">
    <property type="nucleotide sequence ID" value="NZ_FOZG01000002.1"/>
</dbReference>
<evidence type="ECO:0000313" key="1">
    <source>
        <dbReference type="EMBL" id="SFR98622.1"/>
    </source>
</evidence>
<dbReference type="GO" id="GO:0003677">
    <property type="term" value="F:DNA binding"/>
    <property type="evidence" value="ECO:0007669"/>
    <property type="project" value="InterPro"/>
</dbReference>
<protein>
    <submittedName>
        <fullName evidence="1">DNA polymerase III, chi subunit</fullName>
    </submittedName>
</protein>
<dbReference type="PANTHER" id="PTHR38767">
    <property type="entry name" value="DNA POLYMERASE III SUBUNIT CHI"/>
    <property type="match status" value="1"/>
</dbReference>
<dbReference type="Gene3D" id="3.40.50.10110">
    <property type="entry name" value="DNA polymerase III subunit chi"/>
    <property type="match status" value="1"/>
</dbReference>
<reference evidence="1 2" key="1">
    <citation type="submission" date="2016-10" db="EMBL/GenBank/DDBJ databases">
        <authorList>
            <person name="de Groot N.N."/>
        </authorList>
    </citation>
    <scope>NUCLEOTIDE SEQUENCE [LARGE SCALE GENOMIC DNA]</scope>
    <source>
        <strain evidence="1 2">S5-249</strain>
    </source>
</reference>
<keyword evidence="2" id="KW-1185">Reference proteome</keyword>
<dbReference type="EMBL" id="FOZG01000002">
    <property type="protein sequence ID" value="SFR98622.1"/>
    <property type="molecule type" value="Genomic_DNA"/>
</dbReference>
<accession>A0A1I6L5A9</accession>
<dbReference type="OrthoDB" id="9795973at2"/>
<dbReference type="PANTHER" id="PTHR38767:SF1">
    <property type="entry name" value="DNA POLYMERASE III SUBUNIT CHI"/>
    <property type="match status" value="1"/>
</dbReference>
<dbReference type="Proteomes" id="UP000198824">
    <property type="component" value="Unassembled WGS sequence"/>
</dbReference>
<dbReference type="GO" id="GO:0006260">
    <property type="term" value="P:DNA replication"/>
    <property type="evidence" value="ECO:0007669"/>
    <property type="project" value="InterPro"/>
</dbReference>